<dbReference type="GO" id="GO:0045892">
    <property type="term" value="P:negative regulation of DNA-templated transcription"/>
    <property type="evidence" value="ECO:0007669"/>
    <property type="project" value="TreeGrafter"/>
</dbReference>
<evidence type="ECO:0000313" key="1">
    <source>
        <dbReference type="EMBL" id="MRG99966.1"/>
    </source>
</evidence>
<dbReference type="Proteomes" id="UP000437931">
    <property type="component" value="Unassembled WGS sequence"/>
</dbReference>
<dbReference type="Proteomes" id="UP000439314">
    <property type="component" value="Unassembled WGS sequence"/>
</dbReference>
<dbReference type="PANTHER" id="PTHR37941">
    <property type="entry name" value="FUMARASE E-RELATED"/>
    <property type="match status" value="1"/>
</dbReference>
<dbReference type="PANTHER" id="PTHR37941:SF1">
    <property type="entry name" value="FUMARASE E-RELATED"/>
    <property type="match status" value="1"/>
</dbReference>
<evidence type="ECO:0008006" key="5">
    <source>
        <dbReference type="Google" id="ProtNLM"/>
    </source>
</evidence>
<dbReference type="EMBL" id="WJPM01000004">
    <property type="protein sequence ID" value="MRH74299.1"/>
    <property type="molecule type" value="Genomic_DNA"/>
</dbReference>
<keyword evidence="3" id="KW-1185">Reference proteome</keyword>
<reference evidence="3 4" key="1">
    <citation type="submission" date="2019-11" db="EMBL/GenBank/DDBJ databases">
        <title>First report of rice panicle blight caused by Xanthomonas sp. in Iran.</title>
        <authorList>
            <person name="Mirghasempour S.A."/>
            <person name="Huang S."/>
            <person name="Brady C.L."/>
            <person name="Studholme D.J."/>
        </authorList>
    </citation>
    <scope>NUCLEOTIDE SEQUENCE [LARGE SCALE GENOMIC DNA]</scope>
    <source>
        <strain evidence="1 4">ASD011</strain>
        <strain evidence="3">SAM114</strain>
    </source>
</reference>
<comment type="caution">
    <text evidence="1">The sequence shown here is derived from an EMBL/GenBank/DDBJ whole genome shotgun (WGS) entry which is preliminary data.</text>
</comment>
<name>A0A6N7Q9S5_9XANT</name>
<reference evidence="2" key="2">
    <citation type="journal article" date="2020" name="Plant Dis.">
        <title>A Grain Rot of Rice in Iran Caused by a Xanthomonas Strain Closely Related to X. sacchari.</title>
        <authorList>
            <person name="Mirghasempour S.A."/>
            <person name="Huang S."/>
            <person name="Studholme D.J."/>
            <person name="Brady C.L."/>
        </authorList>
    </citation>
    <scope>NUCLEOTIDE SEQUENCE</scope>
    <source>
        <strain evidence="2">SAM114</strain>
    </source>
</reference>
<accession>A0A6N7Q9S5</accession>
<evidence type="ECO:0000313" key="4">
    <source>
        <dbReference type="Proteomes" id="UP000439314"/>
    </source>
</evidence>
<dbReference type="SUPFAM" id="SSF158668">
    <property type="entry name" value="MtlR-like"/>
    <property type="match status" value="1"/>
</dbReference>
<dbReference type="RefSeq" id="WP_153751011.1">
    <property type="nucleotide sequence ID" value="NZ_WJPM01000004.1"/>
</dbReference>
<sequence length="162" mass="17943">MSSALLEEALSELMLGFLLPNPSSSDSLFDGPTSPFGSFSSKIDGSFRLGLISHQFCRDLHLIRKIRNDVAHRPKGFTFEEPSAKARVLALTQSHGIFSRSPKWVEKRGEPSLQEQFLEAATWMIFFLAAERARVKGIHPRGLEFGYKASIDHESGLPPGAT</sequence>
<evidence type="ECO:0000313" key="2">
    <source>
        <dbReference type="EMBL" id="MRH74299.1"/>
    </source>
</evidence>
<dbReference type="InterPro" id="IPR007761">
    <property type="entry name" value="MtlR-like"/>
</dbReference>
<dbReference type="AlphaFoldDB" id="A0A6N7Q9S5"/>
<dbReference type="InterPro" id="IPR038026">
    <property type="entry name" value="MtlR-like_sf"/>
</dbReference>
<gene>
    <name evidence="1" type="ORF">GIY21_06630</name>
    <name evidence="2" type="ORF">GIY22_06625</name>
</gene>
<protein>
    <recommendedName>
        <fullName evidence="5">DUF4145 domain-containing protein</fullName>
    </recommendedName>
</protein>
<dbReference type="Gene3D" id="1.20.120.330">
    <property type="entry name" value="Nucleotidyltransferases domain 2"/>
    <property type="match status" value="1"/>
</dbReference>
<organism evidence="1 4">
    <name type="scientific">Xanthomonas sontii</name>
    <dbReference type="NCBI Taxonomy" id="2650745"/>
    <lineage>
        <taxon>Bacteria</taxon>
        <taxon>Pseudomonadati</taxon>
        <taxon>Pseudomonadota</taxon>
        <taxon>Gammaproteobacteria</taxon>
        <taxon>Lysobacterales</taxon>
        <taxon>Lysobacteraceae</taxon>
        <taxon>Xanthomonas</taxon>
    </lineage>
</organism>
<dbReference type="EMBL" id="WJPN01000004">
    <property type="protein sequence ID" value="MRG99966.1"/>
    <property type="molecule type" value="Genomic_DNA"/>
</dbReference>
<proteinExistence type="predicted"/>
<evidence type="ECO:0000313" key="3">
    <source>
        <dbReference type="Proteomes" id="UP000437931"/>
    </source>
</evidence>